<keyword evidence="1" id="KW-0812">Transmembrane</keyword>
<evidence type="ECO:0000256" key="1">
    <source>
        <dbReference type="SAM" id="Phobius"/>
    </source>
</evidence>
<keyword evidence="1" id="KW-0472">Membrane</keyword>
<dbReference type="Pfam" id="PF10990">
    <property type="entry name" value="DUF2809"/>
    <property type="match status" value="1"/>
</dbReference>
<evidence type="ECO:0000313" key="2">
    <source>
        <dbReference type="EMBL" id="SIN36847.1"/>
    </source>
</evidence>
<feature type="transmembrane region" description="Helical" evidence="1">
    <location>
        <begin position="41"/>
        <end position="58"/>
    </location>
</feature>
<dbReference type="EMBL" id="FSQT01000002">
    <property type="protein sequence ID" value="SIN36847.1"/>
    <property type="molecule type" value="Genomic_DNA"/>
</dbReference>
<feature type="transmembrane region" description="Helical" evidence="1">
    <location>
        <begin position="67"/>
        <end position="86"/>
    </location>
</feature>
<keyword evidence="1" id="KW-1133">Transmembrane helix</keyword>
<gene>
    <name evidence="2" type="ORF">SAMN04489832_6047</name>
</gene>
<dbReference type="AlphaFoldDB" id="A0A1N6AS50"/>
<dbReference type="Proteomes" id="UP000185124">
    <property type="component" value="Unassembled WGS sequence"/>
</dbReference>
<dbReference type="STRING" id="709881.SAMN04489832_6047"/>
<sequence length="156" mass="16845">MPLAVRWTRLLMVVSAAGFTVAAFAIRATMDGPIEQYSGAALSAAIVYTIVIFIWPLISPLAAGSAAIAYCWFIEFAQLTPIPAALSQRSWLARQLLGAQFDLIDVAWYPVGVIPLVAAHWFLRARTRSQTNPTPAESGRGWAVVALMGPSNADQE</sequence>
<keyword evidence="3" id="KW-1185">Reference proteome</keyword>
<accession>A0A1N6AS50</accession>
<organism evidence="2 3">
    <name type="scientific">Micromonospora cremea</name>
    <dbReference type="NCBI Taxonomy" id="709881"/>
    <lineage>
        <taxon>Bacteria</taxon>
        <taxon>Bacillati</taxon>
        <taxon>Actinomycetota</taxon>
        <taxon>Actinomycetes</taxon>
        <taxon>Micromonosporales</taxon>
        <taxon>Micromonosporaceae</taxon>
        <taxon>Micromonospora</taxon>
    </lineage>
</organism>
<dbReference type="OrthoDB" id="3874273at2"/>
<evidence type="ECO:0008006" key="4">
    <source>
        <dbReference type="Google" id="ProtNLM"/>
    </source>
</evidence>
<proteinExistence type="predicted"/>
<protein>
    <recommendedName>
        <fullName evidence="4">DUF2809 domain-containing protein</fullName>
    </recommendedName>
</protein>
<dbReference type="RefSeq" id="WP_074317526.1">
    <property type="nucleotide sequence ID" value="NZ_FSQT01000002.1"/>
</dbReference>
<feature type="transmembrane region" description="Helical" evidence="1">
    <location>
        <begin position="106"/>
        <end position="123"/>
    </location>
</feature>
<evidence type="ECO:0000313" key="3">
    <source>
        <dbReference type="Proteomes" id="UP000185124"/>
    </source>
</evidence>
<name>A0A1N6AS50_9ACTN</name>
<reference evidence="3" key="1">
    <citation type="submission" date="2016-12" db="EMBL/GenBank/DDBJ databases">
        <authorList>
            <person name="Varghese N."/>
            <person name="Submissions S."/>
        </authorList>
    </citation>
    <scope>NUCLEOTIDE SEQUENCE [LARGE SCALE GENOMIC DNA]</scope>
    <source>
        <strain evidence="3">DSM 45599</strain>
    </source>
</reference>
<dbReference type="InterPro" id="IPR021257">
    <property type="entry name" value="DUF2809"/>
</dbReference>